<dbReference type="Proteomes" id="UP000176608">
    <property type="component" value="Unassembled WGS sequence"/>
</dbReference>
<dbReference type="STRING" id="1802617.A2886_00235"/>
<organism evidence="2 3">
    <name type="scientific">candidate division WWE3 bacterium RIFCSPHIGHO2_01_FULL_42_13</name>
    <dbReference type="NCBI Taxonomy" id="1802617"/>
    <lineage>
        <taxon>Bacteria</taxon>
        <taxon>Katanobacteria</taxon>
    </lineage>
</organism>
<proteinExistence type="predicted"/>
<evidence type="ECO:0000313" key="3">
    <source>
        <dbReference type="Proteomes" id="UP000176608"/>
    </source>
</evidence>
<comment type="caution">
    <text evidence="2">The sequence shown here is derived from an EMBL/GenBank/DDBJ whole genome shotgun (WGS) entry which is preliminary data.</text>
</comment>
<gene>
    <name evidence="2" type="ORF">A2886_00235</name>
</gene>
<sequence length="234" mass="26486">MTIPEIKSTTQEHLDMEDIKDDLVVLKSGDVAAVITTTAVNFALLSEIEQDALIAAFSMLLNSITFPMQVVIRSKRVDISNYLTKVVQTERSLTDPLLKQQAQSYRKYIQEIIKVNDVLDKKFYVVVPSGSAKYQELGSSPFDWIGRLLGMHTKRVKVNVEQALLRAKPDLLPKVEHLIGEFNRLGIKARQLNTQEIVELYFDFYNPATAQSQRVRTSIGDYKTALVEPAILEE</sequence>
<dbReference type="AlphaFoldDB" id="A0A1F4US50"/>
<name>A0A1F4US50_UNCKA</name>
<feature type="domain" description="TraC-like" evidence="1">
    <location>
        <begin position="24"/>
        <end position="206"/>
    </location>
</feature>
<reference evidence="2 3" key="1">
    <citation type="journal article" date="2016" name="Nat. Commun.">
        <title>Thousands of microbial genomes shed light on interconnected biogeochemical processes in an aquifer system.</title>
        <authorList>
            <person name="Anantharaman K."/>
            <person name="Brown C.T."/>
            <person name="Hug L.A."/>
            <person name="Sharon I."/>
            <person name="Castelle C.J."/>
            <person name="Probst A.J."/>
            <person name="Thomas B.C."/>
            <person name="Singh A."/>
            <person name="Wilkins M.J."/>
            <person name="Karaoz U."/>
            <person name="Brodie E.L."/>
            <person name="Williams K.H."/>
            <person name="Hubbard S.S."/>
            <person name="Banfield J.F."/>
        </authorList>
    </citation>
    <scope>NUCLEOTIDE SEQUENCE [LARGE SCALE GENOMIC DNA]</scope>
</reference>
<dbReference type="Pfam" id="PF26593">
    <property type="entry name" value="TraC-like"/>
    <property type="match status" value="1"/>
</dbReference>
<dbReference type="EMBL" id="MEVA01000003">
    <property type="protein sequence ID" value="OGC47801.1"/>
    <property type="molecule type" value="Genomic_DNA"/>
</dbReference>
<accession>A0A1F4US50</accession>
<evidence type="ECO:0000313" key="2">
    <source>
        <dbReference type="EMBL" id="OGC47801.1"/>
    </source>
</evidence>
<evidence type="ECO:0000259" key="1">
    <source>
        <dbReference type="Pfam" id="PF26593"/>
    </source>
</evidence>
<protein>
    <recommendedName>
        <fullName evidence="1">TraC-like domain-containing protein</fullName>
    </recommendedName>
</protein>
<dbReference type="InterPro" id="IPR058596">
    <property type="entry name" value="TraC-like_dom"/>
</dbReference>